<dbReference type="InterPro" id="IPR006047">
    <property type="entry name" value="GH13_cat_dom"/>
</dbReference>
<keyword evidence="20" id="KW-1185">Reference proteome</keyword>
<evidence type="ECO:0000256" key="1">
    <source>
        <dbReference type="ARBA" id="ARBA00004496"/>
    </source>
</evidence>
<dbReference type="CDD" id="cd02853">
    <property type="entry name" value="E_set_MTHase_like_N"/>
    <property type="match status" value="1"/>
</dbReference>
<feature type="binding site" evidence="16">
    <location>
        <begin position="308"/>
        <end position="312"/>
    </location>
    <ligand>
        <name>substrate</name>
    </ligand>
</feature>
<evidence type="ECO:0000256" key="16">
    <source>
        <dbReference type="PIRSR" id="PIRSR006337-2"/>
    </source>
</evidence>
<evidence type="ECO:0000256" key="17">
    <source>
        <dbReference type="PIRSR" id="PIRSR006337-3"/>
    </source>
</evidence>
<dbReference type="SUPFAM" id="SSF51445">
    <property type="entry name" value="(Trans)glycosidases"/>
    <property type="match status" value="1"/>
</dbReference>
<comment type="subcellular location">
    <subcellularLocation>
        <location evidence="1 15">Cytoplasm</location>
    </subcellularLocation>
</comment>
<dbReference type="Gene3D" id="2.60.40.10">
    <property type="entry name" value="Immunoglobulins"/>
    <property type="match status" value="1"/>
</dbReference>
<dbReference type="UniPathway" id="UPA00299"/>
<comment type="catalytic activity">
    <reaction evidence="12 14">
        <text>hydrolysis of (1-&gt;4)-alpha-D-glucosidic linkage in 4-alpha-D-[(1-&gt;4)-alpha-D-glucanosyl]n trehalose to yield trehalose and (1-&gt;4)-alpha-D-glucan.</text>
        <dbReference type="EC" id="3.2.1.141"/>
    </reaction>
</comment>
<evidence type="ECO:0000256" key="5">
    <source>
        <dbReference type="ARBA" id="ARBA00015938"/>
    </source>
</evidence>
<dbReference type="Gene3D" id="3.20.20.80">
    <property type="entry name" value="Glycosidases"/>
    <property type="match status" value="1"/>
</dbReference>
<dbReference type="InterPro" id="IPR014756">
    <property type="entry name" value="Ig_E-set"/>
</dbReference>
<dbReference type="SUPFAM" id="SSF81296">
    <property type="entry name" value="E set domains"/>
    <property type="match status" value="1"/>
</dbReference>
<dbReference type="NCBIfam" id="TIGR02402">
    <property type="entry name" value="trehalose_TreZ"/>
    <property type="match status" value="1"/>
</dbReference>
<dbReference type="GO" id="GO:0005737">
    <property type="term" value="C:cytoplasm"/>
    <property type="evidence" value="ECO:0007669"/>
    <property type="project" value="UniProtKB-SubCell"/>
</dbReference>
<keyword evidence="8" id="KW-0119">Carbohydrate metabolism</keyword>
<dbReference type="CDD" id="cd11325">
    <property type="entry name" value="AmyAc_GTHase"/>
    <property type="match status" value="1"/>
</dbReference>
<dbReference type="EMBL" id="JACHEK010000011">
    <property type="protein sequence ID" value="MBB6146921.1"/>
    <property type="molecule type" value="Genomic_DNA"/>
</dbReference>
<accession>A0A841K715</accession>
<evidence type="ECO:0000256" key="7">
    <source>
        <dbReference type="ARBA" id="ARBA00022801"/>
    </source>
</evidence>
<dbReference type="Proteomes" id="UP000538666">
    <property type="component" value="Unassembled WGS sequence"/>
</dbReference>
<dbReference type="PIRSF" id="PIRSF006337">
    <property type="entry name" value="Trehalose_TreZ"/>
    <property type="match status" value="1"/>
</dbReference>
<evidence type="ECO:0000256" key="6">
    <source>
        <dbReference type="ARBA" id="ARBA00022490"/>
    </source>
</evidence>
<comment type="caution">
    <text evidence="19">The sequence shown here is derived from an EMBL/GenBank/DDBJ whole genome shotgun (WGS) entry which is preliminary data.</text>
</comment>
<dbReference type="EC" id="3.2.1.141" evidence="4 13"/>
<dbReference type="InterPro" id="IPR013783">
    <property type="entry name" value="Ig-like_fold"/>
</dbReference>
<feature type="active site" description="Proton donor" evidence="15">
    <location>
        <position position="283"/>
    </location>
</feature>
<dbReference type="OrthoDB" id="9800174at2"/>
<evidence type="ECO:0000256" key="4">
    <source>
        <dbReference type="ARBA" id="ARBA00012268"/>
    </source>
</evidence>
<dbReference type="InterPro" id="IPR012768">
    <property type="entry name" value="Trehalose_TreZ"/>
</dbReference>
<evidence type="ECO:0000256" key="2">
    <source>
        <dbReference type="ARBA" id="ARBA00005199"/>
    </source>
</evidence>
<evidence type="ECO:0000256" key="8">
    <source>
        <dbReference type="ARBA" id="ARBA00023277"/>
    </source>
</evidence>
<dbReference type="Gene3D" id="1.10.10.760">
    <property type="entry name" value="E-set domains of sugar-utilizing enzymes"/>
    <property type="match status" value="1"/>
</dbReference>
<comment type="pathway">
    <text evidence="2 14">Glycan biosynthesis; trehalose biosynthesis.</text>
</comment>
<organism evidence="19 20">
    <name type="scientific">Silvibacterium bohemicum</name>
    <dbReference type="NCBI Taxonomy" id="1577686"/>
    <lineage>
        <taxon>Bacteria</taxon>
        <taxon>Pseudomonadati</taxon>
        <taxon>Acidobacteriota</taxon>
        <taxon>Terriglobia</taxon>
        <taxon>Terriglobales</taxon>
        <taxon>Acidobacteriaceae</taxon>
        <taxon>Silvibacterium</taxon>
    </lineage>
</organism>
<dbReference type="InterPro" id="IPR044901">
    <property type="entry name" value="Trehalose_TreZ_E-set_sf"/>
</dbReference>
<dbReference type="Pfam" id="PF00128">
    <property type="entry name" value="Alpha-amylase"/>
    <property type="match status" value="1"/>
</dbReference>
<protein>
    <recommendedName>
        <fullName evidence="5 13">Malto-oligosyltrehalose trehalohydrolase</fullName>
        <shortName evidence="14">MTHase</shortName>
        <ecNumber evidence="4 13">3.2.1.141</ecNumber>
    </recommendedName>
    <alternativeName>
        <fullName evidence="11 14">4-alpha-D-((1-&gt;4)-alpha-D-glucano)trehalose trehalohydrolase</fullName>
    </alternativeName>
    <alternativeName>
        <fullName evidence="10 14">Maltooligosyl trehalose trehalohydrolase</fullName>
    </alternativeName>
</protein>
<evidence type="ECO:0000256" key="15">
    <source>
        <dbReference type="PIRSR" id="PIRSR006337-1"/>
    </source>
</evidence>
<dbReference type="SMART" id="SM00642">
    <property type="entry name" value="Aamy"/>
    <property type="match status" value="1"/>
</dbReference>
<evidence type="ECO:0000256" key="13">
    <source>
        <dbReference type="NCBIfam" id="TIGR02402"/>
    </source>
</evidence>
<evidence type="ECO:0000256" key="12">
    <source>
        <dbReference type="ARBA" id="ARBA00034013"/>
    </source>
</evidence>
<feature type="domain" description="Glycosyl hydrolase family 13 catalytic" evidence="18">
    <location>
        <begin position="100"/>
        <end position="496"/>
    </location>
</feature>
<keyword evidence="9 14" id="KW-0326">Glycosidase</keyword>
<comment type="similarity">
    <text evidence="3 14">Belongs to the glycosyl hydrolase 13 family.</text>
</comment>
<dbReference type="PANTHER" id="PTHR43651">
    <property type="entry name" value="1,4-ALPHA-GLUCAN-BRANCHING ENZYME"/>
    <property type="match status" value="1"/>
</dbReference>
<reference evidence="19 20" key="1">
    <citation type="submission" date="2020-08" db="EMBL/GenBank/DDBJ databases">
        <title>Genomic Encyclopedia of Type Strains, Phase IV (KMG-IV): sequencing the most valuable type-strain genomes for metagenomic binning, comparative biology and taxonomic classification.</title>
        <authorList>
            <person name="Goeker M."/>
        </authorList>
    </citation>
    <scope>NUCLEOTIDE SEQUENCE [LARGE SCALE GENOMIC DNA]</scope>
    <source>
        <strain evidence="19 20">DSM 103733</strain>
    </source>
</reference>
<keyword evidence="6" id="KW-0963">Cytoplasm</keyword>
<keyword evidence="7 14" id="KW-0378">Hydrolase</keyword>
<dbReference type="InterPro" id="IPR017853">
    <property type="entry name" value="GH"/>
</dbReference>
<evidence type="ECO:0000256" key="11">
    <source>
        <dbReference type="ARBA" id="ARBA00033284"/>
    </source>
</evidence>
<name>A0A841K715_9BACT</name>
<dbReference type="GO" id="GO:0005992">
    <property type="term" value="P:trehalose biosynthetic process"/>
    <property type="evidence" value="ECO:0007669"/>
    <property type="project" value="UniProtKB-UniRule"/>
</dbReference>
<evidence type="ECO:0000259" key="18">
    <source>
        <dbReference type="SMART" id="SM00642"/>
    </source>
</evidence>
<dbReference type="PANTHER" id="PTHR43651:SF11">
    <property type="entry name" value="MALTO-OLIGOSYLTREHALOSE TREHALOHYDROLASE"/>
    <property type="match status" value="1"/>
</dbReference>
<feature type="site" description="Transition state stabilizer" evidence="17">
    <location>
        <position position="377"/>
    </location>
</feature>
<evidence type="ECO:0000313" key="19">
    <source>
        <dbReference type="EMBL" id="MBB6146921.1"/>
    </source>
</evidence>
<evidence type="ECO:0000256" key="9">
    <source>
        <dbReference type="ARBA" id="ARBA00023295"/>
    </source>
</evidence>
<feature type="binding site" evidence="16">
    <location>
        <begin position="376"/>
        <end position="381"/>
    </location>
    <ligand>
        <name>substrate</name>
    </ligand>
</feature>
<evidence type="ECO:0000256" key="3">
    <source>
        <dbReference type="ARBA" id="ARBA00008061"/>
    </source>
</evidence>
<dbReference type="GO" id="GO:0033942">
    <property type="term" value="F:4-alpha-D-(1-&gt;4)-alpha-D-glucanotrehalose trehalohydrolase activity"/>
    <property type="evidence" value="ECO:0007669"/>
    <property type="project" value="UniProtKB-EC"/>
</dbReference>
<evidence type="ECO:0000256" key="10">
    <source>
        <dbReference type="ARBA" id="ARBA00032057"/>
    </source>
</evidence>
<gene>
    <name evidence="19" type="ORF">HNQ77_004902</name>
</gene>
<feature type="binding site" evidence="16">
    <location>
        <begin position="244"/>
        <end position="249"/>
    </location>
    <ligand>
        <name>substrate</name>
    </ligand>
</feature>
<evidence type="ECO:0000256" key="14">
    <source>
        <dbReference type="PIRNR" id="PIRNR006337"/>
    </source>
</evidence>
<proteinExistence type="inferred from homology"/>
<sequence length="580" mass="65308">MHNFRIWAPAVKSAAVKIDGSITRLRPDHGGWWQVPVHFASHGTDYQFILDGDGYAVPDPRSPWQPQGVHGPSRILDHSAFTWTDQQWQPPSWPEAIVYELHIGTFTPEGTLDAARERIDYLRDLGITHVELLPVAAFPGKHGWGYDGVDLFAPQESYGGPEALKRFVDACHANGLAVLLDVVYNHFGPSGNYVGRFGPYFTSSHHTPWGDAVNLEDAGSHEVRRFFCDNALMWLRDYHFDGLRLDAVHAYMDRSAINFMEQLSIETRALEAETGRQYVLIAESDLNDPRVVSPRNENGYGLDAQWSDDFHHALVTMLTDDRSGYYSDFGSIADLAKSLKQVFVYDGRYSQHRDRIHGRPVANLPAWRFLGYAQNHDQVGNRAGGERLSHLTTPGRARIAAALVLTAPFVPMLFQGEEWAASTPFQYFTDHEDKELGRLVSEGRAKEFAAFGWKPEDVPDPQDSATFERSKLAWQDLQEPGHQEMLAWYKKLIALRRGVPELTDGSLADVEVLFSEEQKWLTMRRGQIFFAFNIAEETVRLSVPTGAKLILASYGGIVVEQDSLSLPSDSVAILRIQEEK</sequence>
<dbReference type="RefSeq" id="WP_050061225.1">
    <property type="nucleotide sequence ID" value="NZ_JACHEK010000011.1"/>
</dbReference>
<evidence type="ECO:0000313" key="20">
    <source>
        <dbReference type="Proteomes" id="UP000538666"/>
    </source>
</evidence>
<dbReference type="AlphaFoldDB" id="A0A841K715"/>
<feature type="active site" description="Nucleophile" evidence="15">
    <location>
        <position position="246"/>
    </location>
</feature>